<proteinExistence type="predicted"/>
<keyword evidence="2" id="KW-1185">Reference proteome</keyword>
<comment type="caution">
    <text evidence="1">The sequence shown here is derived from an EMBL/GenBank/DDBJ whole genome shotgun (WGS) entry which is preliminary data.</text>
</comment>
<sequence length="171" mass="20113">MGLKQLVKDFTCITDRSKTTVDLMFSNILELKVAILKEPEIADDIMVSVKLSSKYKQKIDEVKYWSRDLKKLKTANTEERLKRRNWVFGFGTEAYTERIDNTVAEFYMNVESVIDEVARLELRRMKNKNNWFDNELKEAMKLRDVAFNGASILNSEVTWKDFTEKDILLLI</sequence>
<reference evidence="1 2" key="1">
    <citation type="journal article" date="2021" name="BMC Biol.">
        <title>Horizontally acquired antibacterial genes associated with adaptive radiation of ladybird beetles.</title>
        <authorList>
            <person name="Li H.S."/>
            <person name="Tang X.F."/>
            <person name="Huang Y.H."/>
            <person name="Xu Z.Y."/>
            <person name="Chen M.L."/>
            <person name="Du X.Y."/>
            <person name="Qiu B.Y."/>
            <person name="Chen P.T."/>
            <person name="Zhang W."/>
            <person name="Slipinski A."/>
            <person name="Escalona H.E."/>
            <person name="Waterhouse R.M."/>
            <person name="Zwick A."/>
            <person name="Pang H."/>
        </authorList>
    </citation>
    <scope>NUCLEOTIDE SEQUENCE [LARGE SCALE GENOMIC DNA]</scope>
    <source>
        <strain evidence="1">SYSU2018</strain>
    </source>
</reference>
<dbReference type="AlphaFoldDB" id="A0ABD2NX44"/>
<organism evidence="1 2">
    <name type="scientific">Cryptolaemus montrouzieri</name>
    <dbReference type="NCBI Taxonomy" id="559131"/>
    <lineage>
        <taxon>Eukaryota</taxon>
        <taxon>Metazoa</taxon>
        <taxon>Ecdysozoa</taxon>
        <taxon>Arthropoda</taxon>
        <taxon>Hexapoda</taxon>
        <taxon>Insecta</taxon>
        <taxon>Pterygota</taxon>
        <taxon>Neoptera</taxon>
        <taxon>Endopterygota</taxon>
        <taxon>Coleoptera</taxon>
        <taxon>Polyphaga</taxon>
        <taxon>Cucujiformia</taxon>
        <taxon>Coccinelloidea</taxon>
        <taxon>Coccinellidae</taxon>
        <taxon>Scymninae</taxon>
        <taxon>Scymnini</taxon>
        <taxon>Cryptolaemus</taxon>
    </lineage>
</organism>
<dbReference type="Proteomes" id="UP001516400">
    <property type="component" value="Unassembled WGS sequence"/>
</dbReference>
<accession>A0ABD2NX44</accession>
<dbReference type="EMBL" id="JABFTP020000144">
    <property type="protein sequence ID" value="KAL3282911.1"/>
    <property type="molecule type" value="Genomic_DNA"/>
</dbReference>
<name>A0ABD2NX44_9CUCU</name>
<evidence type="ECO:0000313" key="2">
    <source>
        <dbReference type="Proteomes" id="UP001516400"/>
    </source>
</evidence>
<gene>
    <name evidence="1" type="ORF">HHI36_006069</name>
</gene>
<protein>
    <submittedName>
        <fullName evidence="1">Uncharacterized protein</fullName>
    </submittedName>
</protein>
<evidence type="ECO:0000313" key="1">
    <source>
        <dbReference type="EMBL" id="KAL3282911.1"/>
    </source>
</evidence>